<dbReference type="InterPro" id="IPR010466">
    <property type="entry name" value="DUF1058"/>
</dbReference>
<dbReference type="Gene3D" id="2.30.30.40">
    <property type="entry name" value="SH3 Domains"/>
    <property type="match status" value="2"/>
</dbReference>
<evidence type="ECO:0000313" key="3">
    <source>
        <dbReference type="Proteomes" id="UP001596045"/>
    </source>
</evidence>
<proteinExistence type="predicted"/>
<sequence>MKFVHVAGPMTLLLGSLLGPVSAAHALDFKAVGAAPAVLYDAPSEKGRRVAVAPRGMPVEVVLTYGEWTKVRDASGDLSWLQSKALVAKRNVQVSVSNAKIRVNPDAGAAVAFSADKGVLLELLEPASSGWIKVRHRDGQSGYVKGAEVWGD</sequence>
<feature type="chain" id="PRO_5045850157" evidence="1">
    <location>
        <begin position="27"/>
        <end position="152"/>
    </location>
</feature>
<dbReference type="Proteomes" id="UP001596045">
    <property type="component" value="Unassembled WGS sequence"/>
</dbReference>
<keyword evidence="3" id="KW-1185">Reference proteome</keyword>
<evidence type="ECO:0000313" key="2">
    <source>
        <dbReference type="EMBL" id="MFC5472350.1"/>
    </source>
</evidence>
<name>A0ABW0M2J2_9BURK</name>
<dbReference type="Pfam" id="PF06347">
    <property type="entry name" value="SH3_4"/>
    <property type="match status" value="2"/>
</dbReference>
<gene>
    <name evidence="2" type="ORF">ACFPM8_00115</name>
</gene>
<dbReference type="EMBL" id="JBHSMT010000001">
    <property type="protein sequence ID" value="MFC5472350.1"/>
    <property type="molecule type" value="Genomic_DNA"/>
</dbReference>
<feature type="signal peptide" evidence="1">
    <location>
        <begin position="1"/>
        <end position="26"/>
    </location>
</feature>
<evidence type="ECO:0000256" key="1">
    <source>
        <dbReference type="SAM" id="SignalP"/>
    </source>
</evidence>
<comment type="caution">
    <text evidence="2">The sequence shown here is derived from an EMBL/GenBank/DDBJ whole genome shotgun (WGS) entry which is preliminary data.</text>
</comment>
<protein>
    <submittedName>
        <fullName evidence="2">SH3 domain-containing protein</fullName>
    </submittedName>
</protein>
<organism evidence="2 3">
    <name type="scientific">Paraherbaspirillum soli</name>
    <dbReference type="NCBI Taxonomy" id="631222"/>
    <lineage>
        <taxon>Bacteria</taxon>
        <taxon>Pseudomonadati</taxon>
        <taxon>Pseudomonadota</taxon>
        <taxon>Betaproteobacteria</taxon>
        <taxon>Burkholderiales</taxon>
        <taxon>Oxalobacteraceae</taxon>
        <taxon>Paraherbaspirillum</taxon>
    </lineage>
</organism>
<dbReference type="RefSeq" id="WP_378993702.1">
    <property type="nucleotide sequence ID" value="NZ_JBHSMT010000001.1"/>
</dbReference>
<keyword evidence="1" id="KW-0732">Signal</keyword>
<reference evidence="3" key="1">
    <citation type="journal article" date="2019" name="Int. J. Syst. Evol. Microbiol.">
        <title>The Global Catalogue of Microorganisms (GCM) 10K type strain sequencing project: providing services to taxonomists for standard genome sequencing and annotation.</title>
        <authorList>
            <consortium name="The Broad Institute Genomics Platform"/>
            <consortium name="The Broad Institute Genome Sequencing Center for Infectious Disease"/>
            <person name="Wu L."/>
            <person name="Ma J."/>
        </authorList>
    </citation>
    <scope>NUCLEOTIDE SEQUENCE [LARGE SCALE GENOMIC DNA]</scope>
    <source>
        <strain evidence="3">JCM 17066</strain>
    </source>
</reference>
<accession>A0ABW0M2J2</accession>